<keyword evidence="2" id="KW-1185">Reference proteome</keyword>
<comment type="caution">
    <text evidence="1">The sequence shown here is derived from an EMBL/GenBank/DDBJ whole genome shotgun (WGS) entry which is preliminary data.</text>
</comment>
<sequence>MSNYEKLYKRYLYKKNELSFTKEQVIEKILKKFKAEEFSKTEILDLVNDDQLEYGKIFKCLKIENPQLLSNIFSSEEKNITKMN</sequence>
<dbReference type="Proteomes" id="UP000019102">
    <property type="component" value="Unassembled WGS sequence"/>
</dbReference>
<dbReference type="eggNOG" id="ENOG50337MK">
    <property type="taxonomic scope" value="Bacteria"/>
</dbReference>
<dbReference type="AlphaFoldDB" id="W4VQX1"/>
<dbReference type="OrthoDB" id="2353879at2"/>
<organism evidence="1 2">
    <name type="scientific">Gracilibacillus boraciitolerans JCM 21714</name>
    <dbReference type="NCBI Taxonomy" id="1298598"/>
    <lineage>
        <taxon>Bacteria</taxon>
        <taxon>Bacillati</taxon>
        <taxon>Bacillota</taxon>
        <taxon>Bacilli</taxon>
        <taxon>Bacillales</taxon>
        <taxon>Bacillaceae</taxon>
        <taxon>Gracilibacillus</taxon>
    </lineage>
</organism>
<accession>W4VQX1</accession>
<dbReference type="EMBL" id="BAVS01000052">
    <property type="protein sequence ID" value="GAE95354.1"/>
    <property type="molecule type" value="Genomic_DNA"/>
</dbReference>
<gene>
    <name evidence="1" type="ORF">JCM21714_4580</name>
</gene>
<proteinExistence type="predicted"/>
<protein>
    <submittedName>
        <fullName evidence="1">Uncharacterized protein</fullName>
    </submittedName>
</protein>
<evidence type="ECO:0000313" key="2">
    <source>
        <dbReference type="Proteomes" id="UP000019102"/>
    </source>
</evidence>
<dbReference type="STRING" id="1298598.JCM21714_4580"/>
<evidence type="ECO:0000313" key="1">
    <source>
        <dbReference type="EMBL" id="GAE95354.1"/>
    </source>
</evidence>
<dbReference type="RefSeq" id="WP_052000872.1">
    <property type="nucleotide sequence ID" value="NZ_BAVS01000052.1"/>
</dbReference>
<reference evidence="1 2" key="1">
    <citation type="journal article" date="2014" name="Genome Announc.">
        <title>Draft Genome Sequence of the Boron-Tolerant and Moderately Halotolerant Bacterium Gracilibacillus boraciitolerans JCM 21714T.</title>
        <authorList>
            <person name="Ahmed I."/>
            <person name="Oshima K."/>
            <person name="Suda W."/>
            <person name="Kitamura K."/>
            <person name="Iida T."/>
            <person name="Ohmori Y."/>
            <person name="Fujiwara T."/>
            <person name="Hattori M."/>
            <person name="Ohkuma M."/>
        </authorList>
    </citation>
    <scope>NUCLEOTIDE SEQUENCE [LARGE SCALE GENOMIC DNA]</scope>
    <source>
        <strain evidence="1 2">JCM 21714</strain>
    </source>
</reference>
<name>W4VQX1_9BACI</name>